<dbReference type="InterPro" id="IPR025668">
    <property type="entry name" value="Tnp_DDE_dom"/>
</dbReference>
<comment type="caution">
    <text evidence="2">The sequence shown here is derived from an EMBL/GenBank/DDBJ whole genome shotgun (WGS) entry which is preliminary data.</text>
</comment>
<sequence>MKLPKRLSRTRKSSIPVIKFERHNLSSYGGLVVFQKLFADLGLSARLGKCVPGGSKRSRHASYSLLWRLLVVNALIGMRRLRDLDHYRDDPIVLKALGVDRLPSVPTVSRMLEDCDGVSVSRLQAQSRDVVLERAAVEGFATVTLDFDGSVISTGRRAEGSAAGFNRKKKGARSYYPLFCTLAQSGQVLDLLHRSGNVHDSNGSVEFVERCVEAVRAACPRVRIEARMGGAFFSEKMIRKLDALGVEYAMSVPFERFAKLKALVEQRMRWTAVPGGERERSAFEKSWKPESWKSKARFLFVRSENPKQSKGRLQLDLFSPVEYGYDYKCVVTNKRCSLKTAVVFLEGRGAQENVFAELKSQGALAYVPCRRLAANQSYMLCSIMAHNLGRELQMRTFEKLRPTTAKRPALWVFEKIQTLRNAFLCKAGRFTRPGGKPTLTLNANPIVEQYMRNYLGAA</sequence>
<name>A0A934VRB3_9BACT</name>
<feature type="domain" description="Transposase DDE" evidence="1">
    <location>
        <begin position="18"/>
        <end position="400"/>
    </location>
</feature>
<proteinExistence type="predicted"/>
<evidence type="ECO:0000259" key="1">
    <source>
        <dbReference type="Pfam" id="PF13701"/>
    </source>
</evidence>
<dbReference type="Proteomes" id="UP000617628">
    <property type="component" value="Unassembled WGS sequence"/>
</dbReference>
<dbReference type="Pfam" id="PF13701">
    <property type="entry name" value="DDE_Tnp_1_4"/>
    <property type="match status" value="1"/>
</dbReference>
<protein>
    <submittedName>
        <fullName evidence="2">IS1380 family transposase</fullName>
    </submittedName>
</protein>
<dbReference type="NCBIfam" id="NF033539">
    <property type="entry name" value="transpos_IS1380"/>
    <property type="match status" value="1"/>
</dbReference>
<reference evidence="2" key="1">
    <citation type="submission" date="2021-01" db="EMBL/GenBank/DDBJ databases">
        <title>Modified the classification status of verrucomicrobia.</title>
        <authorList>
            <person name="Feng X."/>
        </authorList>
    </citation>
    <scope>NUCLEOTIDE SEQUENCE</scope>
    <source>
        <strain evidence="2">KCTC 13126</strain>
    </source>
</reference>
<dbReference type="AlphaFoldDB" id="A0A934VRB3"/>
<dbReference type="RefSeq" id="WP_200355663.1">
    <property type="nucleotide sequence ID" value="NZ_JAENIL010000018.1"/>
</dbReference>
<keyword evidence="3" id="KW-1185">Reference proteome</keyword>
<evidence type="ECO:0000313" key="2">
    <source>
        <dbReference type="EMBL" id="MBK1877448.1"/>
    </source>
</evidence>
<dbReference type="EMBL" id="JAENIL010000018">
    <property type="protein sequence ID" value="MBK1877448.1"/>
    <property type="molecule type" value="Genomic_DNA"/>
</dbReference>
<organism evidence="2 3">
    <name type="scientific">Pelagicoccus mobilis</name>
    <dbReference type="NCBI Taxonomy" id="415221"/>
    <lineage>
        <taxon>Bacteria</taxon>
        <taxon>Pseudomonadati</taxon>
        <taxon>Verrucomicrobiota</taxon>
        <taxon>Opitutia</taxon>
        <taxon>Puniceicoccales</taxon>
        <taxon>Pelagicoccaceae</taxon>
        <taxon>Pelagicoccus</taxon>
    </lineage>
</organism>
<gene>
    <name evidence="2" type="ORF">JIN87_11265</name>
</gene>
<accession>A0A934VRB3</accession>
<evidence type="ECO:0000313" key="3">
    <source>
        <dbReference type="Proteomes" id="UP000617628"/>
    </source>
</evidence>
<dbReference type="InterPro" id="IPR047960">
    <property type="entry name" value="Transpos_IS1380"/>
</dbReference>